<protein>
    <submittedName>
        <fullName evidence="3">Short chain dehydrogenase family protein</fullName>
    </submittedName>
</protein>
<keyword evidence="2" id="KW-0560">Oxidoreductase</keyword>
<dbReference type="Proteomes" id="UP000180246">
    <property type="component" value="Unassembled WGS sequence"/>
</dbReference>
<dbReference type="RefSeq" id="WP_071362302.1">
    <property type="nucleotide sequence ID" value="NZ_JRYB01000001.1"/>
</dbReference>
<organism evidence="3 4">
    <name type="scientific">Massilia timonae</name>
    <dbReference type="NCBI Taxonomy" id="47229"/>
    <lineage>
        <taxon>Bacteria</taxon>
        <taxon>Pseudomonadati</taxon>
        <taxon>Pseudomonadota</taxon>
        <taxon>Betaproteobacteria</taxon>
        <taxon>Burkholderiales</taxon>
        <taxon>Oxalobacteraceae</taxon>
        <taxon>Telluria group</taxon>
        <taxon>Massilia</taxon>
    </lineage>
</organism>
<dbReference type="SUPFAM" id="SSF51735">
    <property type="entry name" value="NAD(P)-binding Rossmann-fold domains"/>
    <property type="match status" value="1"/>
</dbReference>
<dbReference type="GO" id="GO:0016491">
    <property type="term" value="F:oxidoreductase activity"/>
    <property type="evidence" value="ECO:0007669"/>
    <property type="project" value="UniProtKB-KW"/>
</dbReference>
<dbReference type="InterPro" id="IPR036291">
    <property type="entry name" value="NAD(P)-bd_dom_sf"/>
</dbReference>
<dbReference type="AlphaFoldDB" id="A0A1S2N8Z8"/>
<gene>
    <name evidence="3" type="ORF">LO55_3348</name>
</gene>
<accession>A0A1S2N8Z8</accession>
<dbReference type="InterPro" id="IPR002347">
    <property type="entry name" value="SDR_fam"/>
</dbReference>
<comment type="caution">
    <text evidence="3">The sequence shown here is derived from an EMBL/GenBank/DDBJ whole genome shotgun (WGS) entry which is preliminary data.</text>
</comment>
<evidence type="ECO:0000256" key="1">
    <source>
        <dbReference type="ARBA" id="ARBA00006484"/>
    </source>
</evidence>
<proteinExistence type="inferred from homology"/>
<evidence type="ECO:0000313" key="4">
    <source>
        <dbReference type="Proteomes" id="UP000180246"/>
    </source>
</evidence>
<dbReference type="PANTHER" id="PTHR44196:SF2">
    <property type="entry name" value="SHORT-CHAIN DEHYDROGENASE-RELATED"/>
    <property type="match status" value="1"/>
</dbReference>
<reference evidence="3 4" key="1">
    <citation type="submission" date="2014-10" db="EMBL/GenBank/DDBJ databases">
        <authorList>
            <person name="Seo M.-J."/>
            <person name="Seok Y.J."/>
            <person name="Cha I.-T."/>
        </authorList>
    </citation>
    <scope>NUCLEOTIDE SEQUENCE [LARGE SCALE GENOMIC DNA]</scope>
    <source>
        <strain evidence="3 4">NEU</strain>
    </source>
</reference>
<dbReference type="CDD" id="cd05233">
    <property type="entry name" value="SDR_c"/>
    <property type="match status" value="1"/>
</dbReference>
<evidence type="ECO:0000256" key="2">
    <source>
        <dbReference type="ARBA" id="ARBA00023002"/>
    </source>
</evidence>
<sequence length="273" mass="28317">MTEQTHRPLALITGASSGIGYELAHQFAADGHDLIITATTQAGLDAAADELKSRGAQVATVVADLTEFDGVETLYAAVRAAGRPLAAAALNAGVGLGGRFVGGTDLQREIAMIQLNTISQVHLTKRILPDMVEQGAGKLLFTASISGTMPTAYEAVYGATKAFLVSFAEAVKSELKDSGIEGITITLLMPGQVDTNFWPRADMLTNKLGVGEKASPAKVAAEGYEALKEGKDRIVAGLASSKFIGNVVNNLAPDTVKADLHAAQARPGSGLKD</sequence>
<dbReference type="GO" id="GO:0016020">
    <property type="term" value="C:membrane"/>
    <property type="evidence" value="ECO:0007669"/>
    <property type="project" value="TreeGrafter"/>
</dbReference>
<comment type="similarity">
    <text evidence="1">Belongs to the short-chain dehydrogenases/reductases (SDR) family.</text>
</comment>
<dbReference type="PRINTS" id="PR00081">
    <property type="entry name" value="GDHRDH"/>
</dbReference>
<dbReference type="EMBL" id="JRYB01000001">
    <property type="protein sequence ID" value="OIJ41525.1"/>
    <property type="molecule type" value="Genomic_DNA"/>
</dbReference>
<dbReference type="Pfam" id="PF00106">
    <property type="entry name" value="adh_short"/>
    <property type="match status" value="1"/>
</dbReference>
<dbReference type="PANTHER" id="PTHR44196">
    <property type="entry name" value="DEHYDROGENASE/REDUCTASE SDR FAMILY MEMBER 7B"/>
    <property type="match status" value="1"/>
</dbReference>
<name>A0A1S2N8Z8_9BURK</name>
<evidence type="ECO:0000313" key="3">
    <source>
        <dbReference type="EMBL" id="OIJ41525.1"/>
    </source>
</evidence>
<dbReference type="Gene3D" id="3.40.50.720">
    <property type="entry name" value="NAD(P)-binding Rossmann-like Domain"/>
    <property type="match status" value="1"/>
</dbReference>